<dbReference type="GO" id="GO:0051604">
    <property type="term" value="P:protein maturation"/>
    <property type="evidence" value="ECO:0007669"/>
    <property type="project" value="TreeGrafter"/>
</dbReference>
<dbReference type="PANTHER" id="PTHR37689">
    <property type="entry name" value="PROTEIN FDHE"/>
    <property type="match status" value="1"/>
</dbReference>
<dbReference type="GO" id="GO:0008199">
    <property type="term" value="F:ferric iron binding"/>
    <property type="evidence" value="ECO:0007669"/>
    <property type="project" value="TreeGrafter"/>
</dbReference>
<evidence type="ECO:0000313" key="2">
    <source>
        <dbReference type="Proteomes" id="UP000016587"/>
    </source>
</evidence>
<dbReference type="InterPro" id="IPR006452">
    <property type="entry name" value="Formate_DH_accessory"/>
</dbReference>
<dbReference type="CDD" id="cd16341">
    <property type="entry name" value="FdhE"/>
    <property type="match status" value="1"/>
</dbReference>
<reference evidence="2" key="2">
    <citation type="submission" date="2013-07" db="EMBL/GenBank/DDBJ databases">
        <authorList>
            <person name="Morais-Silva F.O."/>
            <person name="Rezende A.M."/>
            <person name="Pimentel C."/>
            <person name="Resende D.M."/>
            <person name="Santos C.I."/>
            <person name="Clemente C."/>
            <person name="de Oliveira L.M."/>
            <person name="da Silva S.M."/>
            <person name="Costa D.A."/>
            <person name="Varela-Raposo A."/>
            <person name="Horacio E.C.A."/>
            <person name="Matos M."/>
            <person name="Flores O."/>
            <person name="Ruiz J.C."/>
            <person name="Rodrigues-Pousada C."/>
        </authorList>
    </citation>
    <scope>NUCLEOTIDE SEQUENCE [LARGE SCALE GENOMIC DNA]</scope>
    <source>
        <strain evidence="2">ATCC 19364 / DSM 1382 / NCIMB 9332 / VKM B-1759</strain>
    </source>
</reference>
<organism evidence="1 2">
    <name type="scientific">Megalodesulfovibrio gigas (strain ATCC 19364 / DSM 1382 / NCIMB 9332 / VKM B-1759)</name>
    <name type="common">Desulfovibrio gigas</name>
    <dbReference type="NCBI Taxonomy" id="1121448"/>
    <lineage>
        <taxon>Bacteria</taxon>
        <taxon>Pseudomonadati</taxon>
        <taxon>Thermodesulfobacteriota</taxon>
        <taxon>Desulfovibrionia</taxon>
        <taxon>Desulfovibrionales</taxon>
        <taxon>Desulfovibrionaceae</taxon>
        <taxon>Megalodesulfovibrio</taxon>
    </lineage>
</organism>
<dbReference type="Proteomes" id="UP000016587">
    <property type="component" value="Chromosome"/>
</dbReference>
<dbReference type="SUPFAM" id="SSF144020">
    <property type="entry name" value="FdhE-like"/>
    <property type="match status" value="1"/>
</dbReference>
<dbReference type="InterPro" id="IPR024064">
    <property type="entry name" value="FdhE-like_sf"/>
</dbReference>
<dbReference type="Gene3D" id="3.90.1670.10">
    <property type="entry name" value="FdhE-like domain"/>
    <property type="match status" value="1"/>
</dbReference>
<evidence type="ECO:0000313" key="1">
    <source>
        <dbReference type="EMBL" id="AGW15029.1"/>
    </source>
</evidence>
<accession>T2GFQ4</accession>
<dbReference type="PANTHER" id="PTHR37689:SF1">
    <property type="entry name" value="PROTEIN FDHE"/>
    <property type="match status" value="1"/>
</dbReference>
<dbReference type="PATRIC" id="fig|1121448.10.peg.3289"/>
<proteinExistence type="predicted"/>
<dbReference type="EMBL" id="CP006585">
    <property type="protein sequence ID" value="AGW15029.1"/>
    <property type="molecule type" value="Genomic_DNA"/>
</dbReference>
<protein>
    <submittedName>
        <fullName evidence="1">Putative formate dehydrogenase, formation protein FdhE1</fullName>
    </submittedName>
</protein>
<dbReference type="RefSeq" id="WP_021762143.1">
    <property type="nucleotide sequence ID" value="NC_022444.1"/>
</dbReference>
<dbReference type="HOGENOM" id="CLU_071015_0_0_7"/>
<dbReference type="GO" id="GO:0005829">
    <property type="term" value="C:cytosol"/>
    <property type="evidence" value="ECO:0007669"/>
    <property type="project" value="TreeGrafter"/>
</dbReference>
<dbReference type="AlphaFoldDB" id="T2GFQ4"/>
<dbReference type="OrthoDB" id="9811074at2"/>
<keyword evidence="2" id="KW-1185">Reference proteome</keyword>
<dbReference type="KEGG" id="dgg:DGI_3336"/>
<dbReference type="STRING" id="1121448.DGI_3336"/>
<dbReference type="eggNOG" id="COG3058">
    <property type="taxonomic scope" value="Bacteria"/>
</dbReference>
<gene>
    <name evidence="1" type="primary">fdhE1</name>
    <name evidence="1" type="ORF">DGI_3336</name>
</gene>
<sequence>MESTRVSPAAARLLADAATLSRELPELKGLIESVAPLLAARAELLETLPGWQGPLPQVEEPHFCQGNYLLAESGFQALAPLLPLAAQRLLPAMTTAFPGLAGELDTLQRGLTEGALPFADLEALALDEEDIRLAGVSPEVLRFVAWQLVKPLLERQAQDLASLIRHLPWTQATCPICGGGPDFSRLLRPKDNAEFITAHGGARHLRCATCAAEWKYKRISCPACGNEEPSTLTVLRNEARPGDRVDACDVCKAYLLCLDASEMIDIPDTSIAMLTMLPLELRARQAGYTPMALQPWELEEPAC</sequence>
<name>T2GFQ4_MEGG1</name>
<reference evidence="1 2" key="1">
    <citation type="journal article" date="2013" name="J. Bacteriol.">
        <title>Roles of HynAB and Ech, the only two hydrogenases found in the model sulfate reducer Desulfovibrio gigas.</title>
        <authorList>
            <person name="Morais-Silva F.O."/>
            <person name="Santos C.I."/>
            <person name="Rodrigues R."/>
            <person name="Pereira I.A."/>
            <person name="Rodrigues-Pousada C."/>
        </authorList>
    </citation>
    <scope>NUCLEOTIDE SEQUENCE [LARGE SCALE GENOMIC DNA]</scope>
    <source>
        <strain evidence="2">ATCC 19364 / DSM 1382 / NCIMB 9332 / VKM B-1759</strain>
    </source>
</reference>